<protein>
    <submittedName>
        <fullName evidence="1">Uncharacterized protein</fullName>
    </submittedName>
</protein>
<organism evidence="1">
    <name type="scientific">Timema shepardi</name>
    <name type="common">Walking stick</name>
    <dbReference type="NCBI Taxonomy" id="629360"/>
    <lineage>
        <taxon>Eukaryota</taxon>
        <taxon>Metazoa</taxon>
        <taxon>Ecdysozoa</taxon>
        <taxon>Arthropoda</taxon>
        <taxon>Hexapoda</taxon>
        <taxon>Insecta</taxon>
        <taxon>Pterygota</taxon>
        <taxon>Neoptera</taxon>
        <taxon>Polyneoptera</taxon>
        <taxon>Phasmatodea</taxon>
        <taxon>Timematodea</taxon>
        <taxon>Timematoidea</taxon>
        <taxon>Timematidae</taxon>
        <taxon>Timema</taxon>
    </lineage>
</organism>
<reference evidence="1" key="1">
    <citation type="submission" date="2020-11" db="EMBL/GenBank/DDBJ databases">
        <authorList>
            <person name="Tran Van P."/>
        </authorList>
    </citation>
    <scope>NUCLEOTIDE SEQUENCE</scope>
</reference>
<sequence length="93" mass="10903">MRFTWECSSETVDLCPPANGVFSPVCAREEKGDVTWFRNPSAVRYHNCHFNKDFRLDFDYEASWFAPEDCIPAQYYPNSEDANFEDDDDDDQD</sequence>
<evidence type="ECO:0000313" key="1">
    <source>
        <dbReference type="EMBL" id="CAD7265114.1"/>
    </source>
</evidence>
<dbReference type="AlphaFoldDB" id="A0A7R9B458"/>
<proteinExistence type="predicted"/>
<dbReference type="EMBL" id="OC005122">
    <property type="protein sequence ID" value="CAD7265114.1"/>
    <property type="molecule type" value="Genomic_DNA"/>
</dbReference>
<accession>A0A7R9B458</accession>
<gene>
    <name evidence="1" type="ORF">TSIB3V08_LOCUS9159</name>
</gene>
<name>A0A7R9B458_TIMSH</name>